<dbReference type="EMBL" id="LAZR01016238">
    <property type="protein sequence ID" value="KKM05373.1"/>
    <property type="molecule type" value="Genomic_DNA"/>
</dbReference>
<reference evidence="1" key="1">
    <citation type="journal article" date="2015" name="Nature">
        <title>Complex archaea that bridge the gap between prokaryotes and eukaryotes.</title>
        <authorList>
            <person name="Spang A."/>
            <person name="Saw J.H."/>
            <person name="Jorgensen S.L."/>
            <person name="Zaremba-Niedzwiedzka K."/>
            <person name="Martijn J."/>
            <person name="Lind A.E."/>
            <person name="van Eijk R."/>
            <person name="Schleper C."/>
            <person name="Guy L."/>
            <person name="Ettema T.J."/>
        </authorList>
    </citation>
    <scope>NUCLEOTIDE SEQUENCE</scope>
</reference>
<protein>
    <submittedName>
        <fullName evidence="1">Uncharacterized protein</fullName>
    </submittedName>
</protein>
<name>A0A0F9K2F3_9ZZZZ</name>
<organism evidence="1">
    <name type="scientific">marine sediment metagenome</name>
    <dbReference type="NCBI Taxonomy" id="412755"/>
    <lineage>
        <taxon>unclassified sequences</taxon>
        <taxon>metagenomes</taxon>
        <taxon>ecological metagenomes</taxon>
    </lineage>
</organism>
<comment type="caution">
    <text evidence="1">The sequence shown here is derived from an EMBL/GenBank/DDBJ whole genome shotgun (WGS) entry which is preliminary data.</text>
</comment>
<evidence type="ECO:0000313" key="1">
    <source>
        <dbReference type="EMBL" id="KKM05373.1"/>
    </source>
</evidence>
<proteinExistence type="predicted"/>
<accession>A0A0F9K2F3</accession>
<dbReference type="AlphaFoldDB" id="A0A0F9K2F3"/>
<sequence length="80" mass="8871">MSECAHIKEVHMIRVEVCPTCEPFRCGAIRQSRGQQLAAIIRKVNWGDGCELPSRVVQAADSLANYLECRDTSAPSIKPE</sequence>
<gene>
    <name evidence="1" type="ORF">LCGC14_1754790</name>
</gene>